<gene>
    <name evidence="3" type="ORF">ABDK96_11090</name>
</gene>
<dbReference type="EMBL" id="JBDXMX010000004">
    <property type="protein sequence ID" value="MEO9248229.1"/>
    <property type="molecule type" value="Genomic_DNA"/>
</dbReference>
<sequence length="372" mass="39707">MPPGSTGPRPDEDEVHWPTVEQVLSWGELKLSLRTVDGHLGRRVRAVLTTEMVDNTAFLRGGELLLTTGMVWRSTEDGAAFVRAASRAGVAAIGFGTGPWSEVVPEALMTAARKSSMPVVEVPRSTPFMAIAERVGTDQARRRAEHTERVMIGSLMDHVRRGQADPAVLADHAPFLAAGNHCLAVACHAAEGGVPTPSRGLALVGWRDRRVLVVGEEAAVRHHVESRKISVYGWGGPAAAGSLRRLLGEAWSAFEVACQRGRPAAAKDLASVGGLLARLTPEQLSPFADHVLAPIQRYDAIHGTELLGTVEVFVQSRGSLAGASRLLYLHVNTVRQRMARVGALVGIDPLDPEGHLVLRLATHAAGSDVSHT</sequence>
<keyword evidence="4" id="KW-1185">Reference proteome</keyword>
<dbReference type="RefSeq" id="WP_309813513.1">
    <property type="nucleotide sequence ID" value="NZ_BAABLQ010000001.1"/>
</dbReference>
<protein>
    <submittedName>
        <fullName evidence="3">PucR family transcriptional regulator</fullName>
    </submittedName>
</protein>
<feature type="domain" description="PucR C-terminal helix-turn-helix" evidence="2">
    <location>
        <begin position="306"/>
        <end position="363"/>
    </location>
</feature>
<accession>A0ABV0IKR3</accession>
<reference evidence="3 4" key="1">
    <citation type="submission" date="2024-05" db="EMBL/GenBank/DDBJ databases">
        <authorList>
            <person name="Yi C."/>
        </authorList>
    </citation>
    <scope>NUCLEOTIDE SEQUENCE [LARGE SCALE GENOMIC DNA]</scope>
    <source>
        <strain evidence="3 4">XS13</strain>
    </source>
</reference>
<dbReference type="InterPro" id="IPR025736">
    <property type="entry name" value="PucR_C-HTH_dom"/>
</dbReference>
<organism evidence="3 4">
    <name type="scientific">Citricoccus nitrophenolicus</name>
    <dbReference type="NCBI Taxonomy" id="863575"/>
    <lineage>
        <taxon>Bacteria</taxon>
        <taxon>Bacillati</taxon>
        <taxon>Actinomycetota</taxon>
        <taxon>Actinomycetes</taxon>
        <taxon>Micrococcales</taxon>
        <taxon>Micrococcaceae</taxon>
        <taxon>Citricoccus</taxon>
    </lineage>
</organism>
<dbReference type="Gene3D" id="1.10.10.2840">
    <property type="entry name" value="PucR C-terminal helix-turn-helix domain"/>
    <property type="match status" value="1"/>
</dbReference>
<evidence type="ECO:0000313" key="4">
    <source>
        <dbReference type="Proteomes" id="UP001484097"/>
    </source>
</evidence>
<evidence type="ECO:0000313" key="3">
    <source>
        <dbReference type="EMBL" id="MEO9248229.1"/>
    </source>
</evidence>
<dbReference type="Proteomes" id="UP001484097">
    <property type="component" value="Unassembled WGS sequence"/>
</dbReference>
<dbReference type="InterPro" id="IPR051448">
    <property type="entry name" value="CdaR-like_regulators"/>
</dbReference>
<feature type="domain" description="Purine catabolism PurC-like" evidence="1">
    <location>
        <begin position="28"/>
        <end position="136"/>
    </location>
</feature>
<dbReference type="InterPro" id="IPR042070">
    <property type="entry name" value="PucR_C-HTH_sf"/>
</dbReference>
<evidence type="ECO:0000259" key="1">
    <source>
        <dbReference type="Pfam" id="PF07905"/>
    </source>
</evidence>
<dbReference type="PANTHER" id="PTHR33744">
    <property type="entry name" value="CARBOHYDRATE DIACID REGULATOR"/>
    <property type="match status" value="1"/>
</dbReference>
<evidence type="ECO:0000259" key="2">
    <source>
        <dbReference type="Pfam" id="PF13556"/>
    </source>
</evidence>
<comment type="caution">
    <text evidence="3">The sequence shown here is derived from an EMBL/GenBank/DDBJ whole genome shotgun (WGS) entry which is preliminary data.</text>
</comment>
<dbReference type="InterPro" id="IPR012914">
    <property type="entry name" value="PucR_dom"/>
</dbReference>
<proteinExistence type="predicted"/>
<dbReference type="PANTHER" id="PTHR33744:SF1">
    <property type="entry name" value="DNA-BINDING TRANSCRIPTIONAL ACTIVATOR ADER"/>
    <property type="match status" value="1"/>
</dbReference>
<dbReference type="Pfam" id="PF13556">
    <property type="entry name" value="HTH_30"/>
    <property type="match status" value="1"/>
</dbReference>
<dbReference type="Pfam" id="PF07905">
    <property type="entry name" value="PucR"/>
    <property type="match status" value="1"/>
</dbReference>
<name>A0ABV0IKR3_9MICC</name>